<evidence type="ECO:0000313" key="12">
    <source>
        <dbReference type="Proteomes" id="UP000249293"/>
    </source>
</evidence>
<comment type="function">
    <text evidence="5">Subunit of the V1 complex of vacuolar(H+)-ATPase (V-ATPase), a multisubunit enzyme composed of a peripheral complex (V1) that hydrolyzes ATP and a membrane integral complex (V0) that translocates protons. V-ATPase is responsible for acidifying and maintaining the pH of intracellular compartments. Subunit C is necessary for the assembly of the catalytic sector of the enzyme and is likely to have a specific function in its catalytic activity. Reversibly leaves the enzyme after glucose depletion, causing the catalytic subcomplex V1 to detach from the V0 section.</text>
</comment>
<comment type="function">
    <text evidence="6">Subunit of the V1 complex of vacuolar(H+)-ATPase (V-ATPase), a multisubunit enzyme composed of a peripheral complex (V1) that hydrolyzes ATP and a membrane integral complex (V0) that translocates protons. V-ATPase is responsible for acidifying and maintaining the pH of intracellular compartments and in some cell types, is targeted to the plasma membrane, where it is responsible for acidifying the extracellular environment. Subunit C is necessary for the assembly of the catalytic sector of the enzyme and is likely to have a specific function in its catalytic activity.</text>
</comment>
<protein>
    <recommendedName>
        <fullName evidence="6">V-type proton ATPase subunit C</fullName>
    </recommendedName>
</protein>
<dbReference type="EMBL" id="CP028774">
    <property type="protein sequence ID" value="AWU75548.1"/>
    <property type="molecule type" value="Genomic_DNA"/>
</dbReference>
<keyword evidence="2 6" id="KW-0813">Transport</keyword>
<reference evidence="9 11" key="3">
    <citation type="submission" date="2017-05" db="EMBL/GenBank/DDBJ databases">
        <title>The Genome Sequence of Candida krusei Ckrusei653.</title>
        <authorList>
            <person name="Cuomo C."/>
            <person name="Forche A."/>
            <person name="Young S."/>
            <person name="Abouelleil A."/>
            <person name="Cao P."/>
            <person name="Chapman S."/>
            <person name="Cusick C."/>
            <person name="Shea T."/>
            <person name="Nusbaum C."/>
            <person name="Birren B."/>
        </authorList>
    </citation>
    <scope>NUCLEOTIDE SEQUENCE [LARGE SCALE GENOMIC DNA]</scope>
    <source>
        <strain evidence="9 11">Ckrusei653</strain>
    </source>
</reference>
<evidence type="ECO:0000256" key="5">
    <source>
        <dbReference type="ARBA" id="ARBA00053565"/>
    </source>
</evidence>
<name>A0A099P2V9_PICKU</name>
<dbReference type="PANTHER" id="PTHR10137">
    <property type="entry name" value="V-TYPE PROTON ATPASE SUBUNIT C"/>
    <property type="match status" value="1"/>
</dbReference>
<dbReference type="PANTHER" id="PTHR10137:SF0">
    <property type="entry name" value="V-TYPE PROTON ATPASE SUBUNIT C"/>
    <property type="match status" value="1"/>
</dbReference>
<dbReference type="KEGG" id="pkz:C5L36_0B07950"/>
<dbReference type="HOGENOM" id="CLU_017554_3_0_1"/>
<evidence type="ECO:0000313" key="8">
    <source>
        <dbReference type="EMBL" id="KGK38537.1"/>
    </source>
</evidence>
<dbReference type="InterPro" id="IPR004907">
    <property type="entry name" value="ATPase_V1-cplx_csu"/>
</dbReference>
<dbReference type="Proteomes" id="UP000249293">
    <property type="component" value="Chromosome 2"/>
</dbReference>
<evidence type="ECO:0000313" key="11">
    <source>
        <dbReference type="Proteomes" id="UP000195871"/>
    </source>
</evidence>
<dbReference type="GO" id="GO:0046961">
    <property type="term" value="F:proton-transporting ATPase activity, rotational mechanism"/>
    <property type="evidence" value="ECO:0007669"/>
    <property type="project" value="InterPro"/>
</dbReference>
<comment type="subunit">
    <text evidence="6">V-ATPase is a heteromultimeric enzyme composed of a peripheral catalytic V1 complex (components A to H) attached to an integral membrane V0 proton pore complex.</text>
</comment>
<dbReference type="EMBL" id="JQFK01000018">
    <property type="protein sequence ID" value="KGK38537.1"/>
    <property type="molecule type" value="Genomic_DNA"/>
</dbReference>
<dbReference type="eggNOG" id="KOG2909">
    <property type="taxonomic scope" value="Eukaryota"/>
</dbReference>
<dbReference type="CDD" id="cd14785">
    <property type="entry name" value="V-ATPase_C"/>
    <property type="match status" value="1"/>
</dbReference>
<dbReference type="Proteomes" id="UP000029867">
    <property type="component" value="Unassembled WGS sequence"/>
</dbReference>
<accession>A0A099P2V9</accession>
<dbReference type="GO" id="GO:0000221">
    <property type="term" value="C:vacuolar proton-transporting V-type ATPase, V1 domain"/>
    <property type="evidence" value="ECO:0007669"/>
    <property type="project" value="EnsemblFungi"/>
</dbReference>
<dbReference type="STRING" id="4909.A0A099P2V9"/>
<evidence type="ECO:0000256" key="2">
    <source>
        <dbReference type="ARBA" id="ARBA00022448"/>
    </source>
</evidence>
<gene>
    <name evidence="7" type="ORF">C5L36_0B07950</name>
    <name evidence="9" type="ORF">CAS74_004036</name>
    <name evidence="8" type="ORF">JL09_g2262</name>
</gene>
<dbReference type="Gene3D" id="3.30.70.1180">
    <property type="entry name" value="Vacuolar atp synthase subunit c, domain 1"/>
    <property type="match status" value="1"/>
</dbReference>
<keyword evidence="4 6" id="KW-0406">Ion transport</keyword>
<evidence type="ECO:0000256" key="6">
    <source>
        <dbReference type="RuleBase" id="RU364010"/>
    </source>
</evidence>
<dbReference type="Gene3D" id="1.20.1460.10">
    <property type="entry name" value="subunit c (vma5p) of the yeast v-atpase, domain 2"/>
    <property type="match status" value="1"/>
</dbReference>
<dbReference type="FunFam" id="3.30.70.100:FF:000002">
    <property type="entry name" value="V-type proton ATPase subunit C"/>
    <property type="match status" value="1"/>
</dbReference>
<dbReference type="Proteomes" id="UP000195871">
    <property type="component" value="Unassembled WGS sequence"/>
</dbReference>
<dbReference type="EMBL" id="NHMM01000006">
    <property type="protein sequence ID" value="OUT21038.1"/>
    <property type="molecule type" value="Genomic_DNA"/>
</dbReference>
<dbReference type="Gene3D" id="3.30.70.100">
    <property type="match status" value="1"/>
</dbReference>
<dbReference type="OrthoDB" id="6605928at2759"/>
<reference evidence="10" key="1">
    <citation type="journal article" date="2014" name="Microb. Cell Fact.">
        <title>Exploiting Issatchenkia orientalis SD108 for succinic acid production.</title>
        <authorList>
            <person name="Xiao H."/>
            <person name="Shao Z."/>
            <person name="Jiang Y."/>
            <person name="Dole S."/>
            <person name="Zhao H."/>
        </authorList>
    </citation>
    <scope>NUCLEOTIDE SEQUENCE [LARGE SCALE GENOMIC DNA]</scope>
    <source>
        <strain evidence="10">SD108</strain>
    </source>
</reference>
<dbReference type="RefSeq" id="XP_029321025.1">
    <property type="nucleotide sequence ID" value="XM_029465166.1"/>
</dbReference>
<reference evidence="7 12" key="4">
    <citation type="submission" date="2018-06" db="EMBL/GenBank/DDBJ databases">
        <title>Population genomics shows no distinction between pathogenic Candida krusei and environmental Pichia kudriavzevii: One species, four names.</title>
        <authorList>
            <person name="Douglass A.P."/>
            <person name="Offei B."/>
            <person name="Braun-Galleani S."/>
            <person name="Coughlan A.Y."/>
            <person name="Martos A."/>
            <person name="Ortiz-Merino R.A."/>
            <person name="Byrne K.P."/>
            <person name="Wolfe K.H."/>
        </authorList>
    </citation>
    <scope>NUCLEOTIDE SEQUENCE [LARGE SCALE GENOMIC DNA]</scope>
    <source>
        <strain evidence="7 12">CBS573</strain>
    </source>
</reference>
<sequence length="357" mass="40802">MSHIIISLPETAGVSLSSVQQWLETSIDQGSAEVHSVKLPDFKVATLDSLVAQSEELSKLDGQLYSSIGKVEEILDSIGGKVNKTDIYDDLEKFNWNGGRFRLNKSTDELIKMISSQGLQLDADLRNQYQSYITAKSNLNNVERKQNGDLSVKSLHDIVKKDDYIDSEHLTTIFLAVPNSLVKEFYNTYETASPFVVPRSARLLNSDSEFHLFAVTLFKKYESEFLHAARENKWIPRNFKYSESTIEGLRNEYSQAKKDEFILKNDLLRLTKEAFTEIFLCWSHIKFLRVFIESVLRYGLPPNFYCFVLKPKHLDAAKKELIEKFGYLGGKSGANDDLHEYAGIVDTDYEPFVIYTV</sequence>
<dbReference type="Pfam" id="PF03223">
    <property type="entry name" value="V-ATPase_C"/>
    <property type="match status" value="1"/>
</dbReference>
<dbReference type="AlphaFoldDB" id="A0A099P2V9"/>
<comment type="similarity">
    <text evidence="1 6">Belongs to the V-ATPase C subunit family.</text>
</comment>
<organism evidence="8 10">
    <name type="scientific">Pichia kudriavzevii</name>
    <name type="common">Yeast</name>
    <name type="synonym">Issatchenkia orientalis</name>
    <dbReference type="NCBI Taxonomy" id="4909"/>
    <lineage>
        <taxon>Eukaryota</taxon>
        <taxon>Fungi</taxon>
        <taxon>Dikarya</taxon>
        <taxon>Ascomycota</taxon>
        <taxon>Saccharomycotina</taxon>
        <taxon>Pichiomycetes</taxon>
        <taxon>Pichiales</taxon>
        <taxon>Pichiaceae</taxon>
        <taxon>Pichia</taxon>
    </lineage>
</organism>
<reference evidence="8" key="2">
    <citation type="submission" date="2014-08" db="EMBL/GenBank/DDBJ databases">
        <title>Exploiting Issatchenkia orientalis SD108 for Succinic Acid Production.</title>
        <authorList>
            <person name="Xiao H."/>
            <person name="Shao Z."/>
            <person name="Jiang Y."/>
            <person name="Dole S."/>
            <person name="Zhao H."/>
        </authorList>
    </citation>
    <scope>NUCLEOTIDE SEQUENCE [LARGE SCALE GENOMIC DNA]</scope>
    <source>
        <strain evidence="8">SD108</strain>
    </source>
</reference>
<keyword evidence="3 6" id="KW-0375">Hydrogen ion transport</keyword>
<keyword evidence="12" id="KW-1185">Reference proteome</keyword>
<evidence type="ECO:0000313" key="9">
    <source>
        <dbReference type="EMBL" id="OUT21038.1"/>
    </source>
</evidence>
<evidence type="ECO:0000313" key="7">
    <source>
        <dbReference type="EMBL" id="AWU75548.1"/>
    </source>
</evidence>
<evidence type="ECO:0000256" key="4">
    <source>
        <dbReference type="ARBA" id="ARBA00023065"/>
    </source>
</evidence>
<dbReference type="InterPro" id="IPR036132">
    <property type="entry name" value="Vac_ATP_synth_c_sf"/>
</dbReference>
<proteinExistence type="inferred from homology"/>
<dbReference type="GeneID" id="40383313"/>
<dbReference type="VEuPathDB" id="FungiDB:C5L36_0B07950"/>
<dbReference type="SUPFAM" id="SSF118203">
    <property type="entry name" value="Vacuolar ATP synthase subunit C"/>
    <property type="match status" value="1"/>
</dbReference>
<evidence type="ECO:0000313" key="10">
    <source>
        <dbReference type="Proteomes" id="UP000029867"/>
    </source>
</evidence>
<evidence type="ECO:0000256" key="3">
    <source>
        <dbReference type="ARBA" id="ARBA00022781"/>
    </source>
</evidence>
<evidence type="ECO:0000256" key="1">
    <source>
        <dbReference type="ARBA" id="ARBA00006138"/>
    </source>
</evidence>